<keyword evidence="3" id="KW-1185">Reference proteome</keyword>
<evidence type="ECO:0000313" key="2">
    <source>
        <dbReference type="EMBL" id="ODQ74025.1"/>
    </source>
</evidence>
<organism evidence="2 3">
    <name type="scientific">Lipomyces starkeyi NRRL Y-11557</name>
    <dbReference type="NCBI Taxonomy" id="675824"/>
    <lineage>
        <taxon>Eukaryota</taxon>
        <taxon>Fungi</taxon>
        <taxon>Dikarya</taxon>
        <taxon>Ascomycota</taxon>
        <taxon>Saccharomycotina</taxon>
        <taxon>Lipomycetes</taxon>
        <taxon>Lipomycetales</taxon>
        <taxon>Lipomycetaceae</taxon>
        <taxon>Lipomyces</taxon>
    </lineage>
</organism>
<feature type="region of interest" description="Disordered" evidence="1">
    <location>
        <begin position="58"/>
        <end position="81"/>
    </location>
</feature>
<feature type="compositionally biased region" description="Acidic residues" evidence="1">
    <location>
        <begin position="68"/>
        <end position="81"/>
    </location>
</feature>
<name>A0A1E3Q8K4_LIPST</name>
<dbReference type="STRING" id="675824.A0A1E3Q8K4"/>
<dbReference type="EMBL" id="KV454292">
    <property type="protein sequence ID" value="ODQ74025.1"/>
    <property type="molecule type" value="Genomic_DNA"/>
</dbReference>
<accession>A0A1E3Q8K4</accession>
<proteinExistence type="predicted"/>
<feature type="region of interest" description="Disordered" evidence="1">
    <location>
        <begin position="1"/>
        <end position="25"/>
    </location>
</feature>
<protein>
    <recommendedName>
        <fullName evidence="4">HAT C-terminal dimerisation domain-containing protein</fullName>
    </recommendedName>
</protein>
<sequence length="81" mass="8737">MAIDIPSIPPGSAEPERSFAGARRTASWDRLRLTIKTLRRLSIGNWLGEGHIIMSSSGGVGLICDPGPPDDDMDMDQDLDS</sequence>
<dbReference type="AlphaFoldDB" id="A0A1E3Q8K4"/>
<evidence type="ECO:0000313" key="3">
    <source>
        <dbReference type="Proteomes" id="UP000094385"/>
    </source>
</evidence>
<dbReference type="Proteomes" id="UP000094385">
    <property type="component" value="Unassembled WGS sequence"/>
</dbReference>
<evidence type="ECO:0008006" key="4">
    <source>
        <dbReference type="Google" id="ProtNLM"/>
    </source>
</evidence>
<reference evidence="2 3" key="1">
    <citation type="journal article" date="2016" name="Proc. Natl. Acad. Sci. U.S.A.">
        <title>Comparative genomics of biotechnologically important yeasts.</title>
        <authorList>
            <person name="Riley R."/>
            <person name="Haridas S."/>
            <person name="Wolfe K.H."/>
            <person name="Lopes M.R."/>
            <person name="Hittinger C.T."/>
            <person name="Goeker M."/>
            <person name="Salamov A.A."/>
            <person name="Wisecaver J.H."/>
            <person name="Long T.M."/>
            <person name="Calvey C.H."/>
            <person name="Aerts A.L."/>
            <person name="Barry K.W."/>
            <person name="Choi C."/>
            <person name="Clum A."/>
            <person name="Coughlan A.Y."/>
            <person name="Deshpande S."/>
            <person name="Douglass A.P."/>
            <person name="Hanson S.J."/>
            <person name="Klenk H.-P."/>
            <person name="LaButti K.M."/>
            <person name="Lapidus A."/>
            <person name="Lindquist E.A."/>
            <person name="Lipzen A.M."/>
            <person name="Meier-Kolthoff J.P."/>
            <person name="Ohm R.A."/>
            <person name="Otillar R.P."/>
            <person name="Pangilinan J.L."/>
            <person name="Peng Y."/>
            <person name="Rokas A."/>
            <person name="Rosa C.A."/>
            <person name="Scheuner C."/>
            <person name="Sibirny A.A."/>
            <person name="Slot J.C."/>
            <person name="Stielow J.B."/>
            <person name="Sun H."/>
            <person name="Kurtzman C.P."/>
            <person name="Blackwell M."/>
            <person name="Grigoriev I.V."/>
            <person name="Jeffries T.W."/>
        </authorList>
    </citation>
    <scope>NUCLEOTIDE SEQUENCE [LARGE SCALE GENOMIC DNA]</scope>
    <source>
        <strain evidence="2 3">NRRL Y-11557</strain>
    </source>
</reference>
<evidence type="ECO:0000256" key="1">
    <source>
        <dbReference type="SAM" id="MobiDB-lite"/>
    </source>
</evidence>
<gene>
    <name evidence="2" type="ORF">LIPSTDRAFT_103348</name>
</gene>